<dbReference type="VEuPathDB" id="TriTrypDB:LdCL_250024500"/>
<name>A0A3S7WZ87_LEIDO</name>
<dbReference type="EMBL" id="CP029524">
    <property type="protein sequence ID" value="AYU79524.1"/>
    <property type="molecule type" value="Genomic_DNA"/>
</dbReference>
<protein>
    <submittedName>
        <fullName evidence="2">Uncharacterized protein</fullName>
    </submittedName>
</protein>
<feature type="region of interest" description="Disordered" evidence="1">
    <location>
        <begin position="756"/>
        <end position="792"/>
    </location>
</feature>
<dbReference type="Proteomes" id="UP000274082">
    <property type="component" value="Chromosome 25"/>
</dbReference>
<evidence type="ECO:0000256" key="1">
    <source>
        <dbReference type="SAM" id="MobiDB-lite"/>
    </source>
</evidence>
<gene>
    <name evidence="2" type="ORF">LdCL_250024500</name>
</gene>
<feature type="compositionally biased region" description="Basic and acidic residues" evidence="1">
    <location>
        <begin position="949"/>
        <end position="967"/>
    </location>
</feature>
<feature type="compositionally biased region" description="Low complexity" evidence="1">
    <location>
        <begin position="110"/>
        <end position="127"/>
    </location>
</feature>
<reference evidence="2 3" key="1">
    <citation type="journal article" date="2018" name="Sci. Rep.">
        <title>A complete Leishmania donovani reference genome identifies novel genetic variations associated with virulence.</title>
        <authorList>
            <person name="Lypaczewski P."/>
            <person name="Hoshizaki J."/>
            <person name="Zhang W.-W."/>
            <person name="McCall L.-I."/>
            <person name="Torcivia-Rodriguez J."/>
            <person name="Simonyan V."/>
            <person name="Kaur A."/>
            <person name="Dewar K."/>
            <person name="Matlashewski G."/>
        </authorList>
    </citation>
    <scope>NUCLEOTIDE SEQUENCE [LARGE SCALE GENOMIC DNA]</scope>
    <source>
        <strain evidence="2 3">LdCL</strain>
    </source>
</reference>
<accession>A0A3S7WZ87</accession>
<dbReference type="VEuPathDB" id="TriTrypDB:LdBPK_251880.1"/>
<dbReference type="OrthoDB" id="311712at2759"/>
<feature type="region of interest" description="Disordered" evidence="1">
    <location>
        <begin position="238"/>
        <end position="310"/>
    </location>
</feature>
<dbReference type="VEuPathDB" id="TriTrypDB:LDHU3_25.2320"/>
<feature type="region of interest" description="Disordered" evidence="1">
    <location>
        <begin position="104"/>
        <end position="163"/>
    </location>
</feature>
<feature type="compositionally biased region" description="Polar residues" evidence="1">
    <location>
        <begin position="256"/>
        <end position="273"/>
    </location>
</feature>
<evidence type="ECO:0000313" key="2">
    <source>
        <dbReference type="EMBL" id="AYU79524.1"/>
    </source>
</evidence>
<organism evidence="2 3">
    <name type="scientific">Leishmania donovani</name>
    <dbReference type="NCBI Taxonomy" id="5661"/>
    <lineage>
        <taxon>Eukaryota</taxon>
        <taxon>Discoba</taxon>
        <taxon>Euglenozoa</taxon>
        <taxon>Kinetoplastea</taxon>
        <taxon>Metakinetoplastina</taxon>
        <taxon>Trypanosomatida</taxon>
        <taxon>Trypanosomatidae</taxon>
        <taxon>Leishmaniinae</taxon>
        <taxon>Leishmania</taxon>
    </lineage>
</organism>
<dbReference type="AlphaFoldDB" id="A0A3S7WZ87"/>
<feature type="compositionally biased region" description="Low complexity" evidence="1">
    <location>
        <begin position="924"/>
        <end position="934"/>
    </location>
</feature>
<evidence type="ECO:0000313" key="3">
    <source>
        <dbReference type="Proteomes" id="UP000274082"/>
    </source>
</evidence>
<feature type="region of interest" description="Disordered" evidence="1">
    <location>
        <begin position="924"/>
        <end position="986"/>
    </location>
</feature>
<feature type="compositionally biased region" description="Polar residues" evidence="1">
    <location>
        <begin position="143"/>
        <end position="155"/>
    </location>
</feature>
<proteinExistence type="predicted"/>
<sequence>MLSQALLCAVERDLAVARQLAHFHVDLYASEGDSDESGDFIGPFRHYPQLSSNLRSSQGTLTRGVHAYAVLSNPVQRPRQGTCAVLMELSRPLEWLSQHGRHRGPGAGVGAAARAGTAATTSSATSRHVNHASAEGRLGVGGVSNQRVPTANSSRGKLASGPGALSGAHVASLASHSNAGMDAASPSGASGLPLLIATAALEVVFPARYPSEPCQWQLFEEVSFGGVGDHSTSSWAVTAGHHRGSTTGGSSSGRSQPHQLHGSTSRSRTSSPVWYTRSGAGDGACGTAGPPDSSFPFSDHGRADGTASRVADTATPTLTAFVVSDVGRRLLRWIAEARAGTGDSFILSSPSLVSMMASNATANVRGGQEHQYGSGINKTYPFLLDFAMLLRYWSAVELDVHHLILPSRIAMAYGGGSARVPPVMTSMHLSGGGGAAVAAAAATAVGVSAPVAGGSLPGSAAAAAAASSKMVGTSVAASSPSAQSTAASTSASAAIGGGALYGGATSSTASVPAPAPGAAAATGGGVSSGVVATGAGAGVSVLYPSRRRPAKSFMAVLLPQGDVAVLGTPMPARRARHGVSTTTAGSNGDGSGATALRPPFRRLPLCLRHIYAGPQDADGTEKMRAGTVVSCTSQFELGKALPSYVLPAHVLGTMYKCGWDSVRLFSGKTANATLHANAKLAKALRLPDVSDLLQVLRRLAKNVGTPSTGVLYVGVVLWPALMETVRALRDRRLPFWAGLAVCSLLLPGVLQQVDSGRQAEPGSGGRSGRGRVPVSILPADSDQPAVGGNPPSQLRRRHLAELIEVVSFTERVLAVAQEHTLLCEVRLVRFSLQRLLPLLQRGEVYGHHRASAADDRIATAAHTCLIHSDPSKCTAACAPAGLLPLAPLVASSAEMCRRVHAPISVCAVCGLSLLRNTVTHADVSGSGSATAASAPLTEMRHRSHAAASVERDSDTLRRKKDRDDGRPVDGTASSKSGPEATRATPRTLREEGCLVVQCARCGHGGHVEHISSWWNDPTVRCCPKGCDCRCVY</sequence>
<keyword evidence="3" id="KW-1185">Reference proteome</keyword>